<dbReference type="InterPro" id="IPR038725">
    <property type="entry name" value="YdaG_split_barrel_FMN-bd"/>
</dbReference>
<organism evidence="2 3">
    <name type="scientific">Bosea lathyri</name>
    <dbReference type="NCBI Taxonomy" id="1036778"/>
    <lineage>
        <taxon>Bacteria</taxon>
        <taxon>Pseudomonadati</taxon>
        <taxon>Pseudomonadota</taxon>
        <taxon>Alphaproteobacteria</taxon>
        <taxon>Hyphomicrobiales</taxon>
        <taxon>Boseaceae</taxon>
        <taxon>Bosea</taxon>
    </lineage>
</organism>
<protein>
    <submittedName>
        <fullName evidence="2">General stress protein 26</fullName>
    </submittedName>
</protein>
<dbReference type="PANTHER" id="PTHR34818">
    <property type="entry name" value="PROTEIN BLI-3"/>
    <property type="match status" value="1"/>
</dbReference>
<dbReference type="Gene3D" id="2.30.110.10">
    <property type="entry name" value="Electron Transport, Fmn-binding Protein, Chain A"/>
    <property type="match status" value="1"/>
</dbReference>
<dbReference type="RefSeq" id="WP_103874363.1">
    <property type="nucleotide sequence ID" value="NZ_FNUY01000009.1"/>
</dbReference>
<proteinExistence type="predicted"/>
<dbReference type="Proteomes" id="UP000236743">
    <property type="component" value="Unassembled WGS sequence"/>
</dbReference>
<dbReference type="EMBL" id="FNUY01000009">
    <property type="protein sequence ID" value="SEG69043.1"/>
    <property type="molecule type" value="Genomic_DNA"/>
</dbReference>
<accession>A0A1H6C816</accession>
<dbReference type="PANTHER" id="PTHR34818:SF1">
    <property type="entry name" value="PROTEIN BLI-3"/>
    <property type="match status" value="1"/>
</dbReference>
<feature type="domain" description="General stress protein FMN-binding split barrel" evidence="1">
    <location>
        <begin position="8"/>
        <end position="141"/>
    </location>
</feature>
<evidence type="ECO:0000259" key="1">
    <source>
        <dbReference type="Pfam" id="PF16242"/>
    </source>
</evidence>
<reference evidence="2 3" key="1">
    <citation type="submission" date="2016-10" db="EMBL/GenBank/DDBJ databases">
        <authorList>
            <person name="de Groot N.N."/>
        </authorList>
    </citation>
    <scope>NUCLEOTIDE SEQUENCE [LARGE SCALE GENOMIC DNA]</scope>
    <source>
        <strain evidence="2 3">DSM 26656</strain>
    </source>
</reference>
<dbReference type="SUPFAM" id="SSF50475">
    <property type="entry name" value="FMN-binding split barrel"/>
    <property type="match status" value="1"/>
</dbReference>
<dbReference type="InterPro" id="IPR052917">
    <property type="entry name" value="Stress-Dev_Protein"/>
</dbReference>
<dbReference type="InterPro" id="IPR012349">
    <property type="entry name" value="Split_barrel_FMN-bd"/>
</dbReference>
<dbReference type="AlphaFoldDB" id="A0A1H6C816"/>
<evidence type="ECO:0000313" key="3">
    <source>
        <dbReference type="Proteomes" id="UP000236743"/>
    </source>
</evidence>
<evidence type="ECO:0000313" key="2">
    <source>
        <dbReference type="EMBL" id="SEG69043.1"/>
    </source>
</evidence>
<gene>
    <name evidence="2" type="ORF">SAMN04488115_109110</name>
</gene>
<sequence>MPTPAELEAKLWKTLKSDMTVMLGLSKSERGHTRPMTAQIEGEHGPIWFFASRDTEIVKALSQGKPAAFSLVSKGHDLFASVEGKLSVDMDREVIARLWNGFIAAWFEQGEDDPNLALLRFDPEHAEIWENANNLLASIKILFGVDPKQDYKDNVAEVSFS</sequence>
<dbReference type="Pfam" id="PF16242">
    <property type="entry name" value="Pyrid_ox_like"/>
    <property type="match status" value="1"/>
</dbReference>
<keyword evidence="3" id="KW-1185">Reference proteome</keyword>
<name>A0A1H6C816_9HYPH</name>
<dbReference type="OrthoDB" id="1432662at2"/>